<keyword evidence="2" id="KW-1185">Reference proteome</keyword>
<evidence type="ECO:0000313" key="2">
    <source>
        <dbReference type="Proteomes" id="UP000054997"/>
    </source>
</evidence>
<dbReference type="PATRIC" id="fig|45068.5.peg.1377"/>
<dbReference type="STRING" id="45068.Llon_1272"/>
<gene>
    <name evidence="1" type="ORF">Llon_1272</name>
</gene>
<dbReference type="Proteomes" id="UP000054997">
    <property type="component" value="Unassembled WGS sequence"/>
</dbReference>
<dbReference type="AlphaFoldDB" id="A0A0W0VMY0"/>
<dbReference type="EMBL" id="LNYK01000016">
    <property type="protein sequence ID" value="KTD21174.1"/>
    <property type="molecule type" value="Genomic_DNA"/>
</dbReference>
<organism evidence="1 2">
    <name type="scientific">Legionella londiniensis</name>
    <dbReference type="NCBI Taxonomy" id="45068"/>
    <lineage>
        <taxon>Bacteria</taxon>
        <taxon>Pseudomonadati</taxon>
        <taxon>Pseudomonadota</taxon>
        <taxon>Gammaproteobacteria</taxon>
        <taxon>Legionellales</taxon>
        <taxon>Legionellaceae</taxon>
        <taxon>Legionella</taxon>
    </lineage>
</organism>
<proteinExistence type="predicted"/>
<accession>A0A0W0VMY0</accession>
<sequence length="235" mass="27916">MTTPTIRETEQFMDENESFFNMPLTHQKDFQAFYVESGNLHIIREYSEKLTRLLNEEKKQKREWLKGNFKPALMNEKIRQFIMENKNHPAINLWKYKGPKKELQHDFIFWRMRRLKDPLEEQLPVAVFVDSEALEDMVDDYKDYIQELTGTYPNKNLEIEDDEATLFFPDKEKANAFFAEQARKNRPYIVLDSKTKQVLVFSLGDGNMDESGQYDIETIFSLMEQSNLIGNKAFI</sequence>
<name>A0A0W0VMY0_9GAMM</name>
<dbReference type="RefSeq" id="WP_131754641.1">
    <property type="nucleotide sequence ID" value="NZ_CAAAHZ010000003.1"/>
</dbReference>
<comment type="caution">
    <text evidence="1">The sequence shown here is derived from an EMBL/GenBank/DDBJ whole genome shotgun (WGS) entry which is preliminary data.</text>
</comment>
<protein>
    <submittedName>
        <fullName evidence="1">Substrate of the Dot/Icm secretion system</fullName>
    </submittedName>
</protein>
<reference evidence="1 2" key="1">
    <citation type="submission" date="2015-11" db="EMBL/GenBank/DDBJ databases">
        <title>Genomic analysis of 38 Legionella species identifies large and diverse effector repertoires.</title>
        <authorList>
            <person name="Burstein D."/>
            <person name="Amaro F."/>
            <person name="Zusman T."/>
            <person name="Lifshitz Z."/>
            <person name="Cohen O."/>
            <person name="Gilbert J.A."/>
            <person name="Pupko T."/>
            <person name="Shuman H.A."/>
            <person name="Segal G."/>
        </authorList>
    </citation>
    <scope>NUCLEOTIDE SEQUENCE [LARGE SCALE GENOMIC DNA]</scope>
    <source>
        <strain evidence="1 2">ATCC 49505</strain>
    </source>
</reference>
<dbReference type="OrthoDB" id="5634947at2"/>
<evidence type="ECO:0000313" key="1">
    <source>
        <dbReference type="EMBL" id="KTD21174.1"/>
    </source>
</evidence>